<keyword evidence="3 5" id="KW-1133">Transmembrane helix</keyword>
<dbReference type="PANTHER" id="PTHR11662:SF399">
    <property type="entry name" value="FI19708P1-RELATED"/>
    <property type="match status" value="1"/>
</dbReference>
<dbReference type="InterPro" id="IPR020846">
    <property type="entry name" value="MFS_dom"/>
</dbReference>
<evidence type="ECO:0000256" key="5">
    <source>
        <dbReference type="SAM" id="Phobius"/>
    </source>
</evidence>
<comment type="subcellular location">
    <subcellularLocation>
        <location evidence="1">Membrane</location>
        <topology evidence="1">Multi-pass membrane protein</topology>
    </subcellularLocation>
</comment>
<dbReference type="SUPFAM" id="SSF103473">
    <property type="entry name" value="MFS general substrate transporter"/>
    <property type="match status" value="1"/>
</dbReference>
<proteinExistence type="predicted"/>
<feature type="transmembrane region" description="Helical" evidence="5">
    <location>
        <begin position="358"/>
        <end position="380"/>
    </location>
</feature>
<dbReference type="PANTHER" id="PTHR11662">
    <property type="entry name" value="SOLUTE CARRIER FAMILY 17"/>
    <property type="match status" value="1"/>
</dbReference>
<dbReference type="GO" id="GO:0016020">
    <property type="term" value="C:membrane"/>
    <property type="evidence" value="ECO:0007669"/>
    <property type="project" value="UniProtKB-SubCell"/>
</dbReference>
<keyword evidence="2 5" id="KW-0812">Transmembrane</keyword>
<evidence type="ECO:0000256" key="4">
    <source>
        <dbReference type="ARBA" id="ARBA00023136"/>
    </source>
</evidence>
<keyword evidence="8" id="KW-1185">Reference proteome</keyword>
<evidence type="ECO:0000313" key="8">
    <source>
        <dbReference type="Proteomes" id="UP000291116"/>
    </source>
</evidence>
<evidence type="ECO:0000259" key="6">
    <source>
        <dbReference type="PROSITE" id="PS50850"/>
    </source>
</evidence>
<feature type="transmembrane region" description="Helical" evidence="5">
    <location>
        <begin position="129"/>
        <end position="151"/>
    </location>
</feature>
<dbReference type="InterPro" id="IPR050382">
    <property type="entry name" value="MFS_Na/Anion_cotransporter"/>
</dbReference>
<feature type="transmembrane region" description="Helical" evidence="5">
    <location>
        <begin position="217"/>
        <end position="240"/>
    </location>
</feature>
<feature type="transmembrane region" description="Helical" evidence="5">
    <location>
        <begin position="95"/>
        <end position="117"/>
    </location>
</feature>
<dbReference type="OrthoDB" id="2985014at2759"/>
<dbReference type="InterPro" id="IPR011701">
    <property type="entry name" value="MFS"/>
</dbReference>
<dbReference type="GO" id="GO:0022857">
    <property type="term" value="F:transmembrane transporter activity"/>
    <property type="evidence" value="ECO:0007669"/>
    <property type="project" value="InterPro"/>
</dbReference>
<evidence type="ECO:0000313" key="7">
    <source>
        <dbReference type="EMBL" id="VEU39078.1"/>
    </source>
</evidence>
<protein>
    <recommendedName>
        <fullName evidence="6">Major facilitator superfamily (MFS) profile domain-containing protein</fullName>
    </recommendedName>
</protein>
<evidence type="ECO:0000256" key="2">
    <source>
        <dbReference type="ARBA" id="ARBA00022692"/>
    </source>
</evidence>
<reference evidence="7 8" key="1">
    <citation type="submission" date="2019-01" db="EMBL/GenBank/DDBJ databases">
        <authorList>
            <person name="Ferrante I. M."/>
        </authorList>
    </citation>
    <scope>NUCLEOTIDE SEQUENCE [LARGE SCALE GENOMIC DNA]</scope>
    <source>
        <strain evidence="7 8">B856</strain>
    </source>
</reference>
<evidence type="ECO:0000256" key="1">
    <source>
        <dbReference type="ARBA" id="ARBA00004141"/>
    </source>
</evidence>
<dbReference type="Proteomes" id="UP000291116">
    <property type="component" value="Unassembled WGS sequence"/>
</dbReference>
<feature type="transmembrane region" description="Helical" evidence="5">
    <location>
        <begin position="157"/>
        <end position="178"/>
    </location>
</feature>
<dbReference type="InterPro" id="IPR036259">
    <property type="entry name" value="MFS_trans_sf"/>
</dbReference>
<keyword evidence="4 5" id="KW-0472">Membrane</keyword>
<dbReference type="Gene3D" id="1.20.1250.20">
    <property type="entry name" value="MFS general substrate transporter like domains"/>
    <property type="match status" value="2"/>
</dbReference>
<sequence>MDRTTALLAAARFTSAIARLCLGPLLPMLSLSLGFSEDSKPILLSAYSSGYLLTQIGGGYLADRHGYAKIVSVTVGLSSLILFYVSSFATTSLAWIRAFFCLGLVAGPLFPAGSAAISANVQADRRAASFAIIDASASAGTTVASLAPIVADYMGWRFIYRLTGICLLLVALGVISSVGSNNAPKKMASLPSSSALLSQTSHHFKDDKNSSKSRMMLMINSVLLPVAVCAYLCHCCDNFTKYSINSWAATMLVNRHKASPAVVSSILAGQEAVGVASKLLIGTMVSFQSNTMTSSSLFVKRGTISAFGFVLQGIALWYAFQAANPYQAGFFFIVSSIAAGTHSVGFRPVYLEASPPHAGSISGFGNSIASCASVLGPMVIGSSVYQTIDVKQINPFRRGLGFLHPRKESLTIRTEDWSKVAFYMICTNVLGAMAALVIGYSSMRRRQEKQRKEYTI</sequence>
<gene>
    <name evidence="7" type="ORF">PSNMU_V1.4_AUG-EV-PASAV3_0059250</name>
</gene>
<feature type="transmembrane region" description="Helical" evidence="5">
    <location>
        <begin position="70"/>
        <end position="89"/>
    </location>
</feature>
<feature type="domain" description="Major facilitator superfamily (MFS) profile" evidence="6">
    <location>
        <begin position="4"/>
        <end position="443"/>
    </location>
</feature>
<name>A0A448ZAQ7_9STRA</name>
<dbReference type="AlphaFoldDB" id="A0A448ZAQ7"/>
<feature type="transmembrane region" description="Helical" evidence="5">
    <location>
        <begin position="326"/>
        <end position="346"/>
    </location>
</feature>
<feature type="transmembrane region" description="Helical" evidence="5">
    <location>
        <begin position="302"/>
        <end position="320"/>
    </location>
</feature>
<dbReference type="Pfam" id="PF07690">
    <property type="entry name" value="MFS_1"/>
    <property type="match status" value="1"/>
</dbReference>
<organism evidence="7 8">
    <name type="scientific">Pseudo-nitzschia multistriata</name>
    <dbReference type="NCBI Taxonomy" id="183589"/>
    <lineage>
        <taxon>Eukaryota</taxon>
        <taxon>Sar</taxon>
        <taxon>Stramenopiles</taxon>
        <taxon>Ochrophyta</taxon>
        <taxon>Bacillariophyta</taxon>
        <taxon>Bacillariophyceae</taxon>
        <taxon>Bacillariophycidae</taxon>
        <taxon>Bacillariales</taxon>
        <taxon>Bacillariaceae</taxon>
        <taxon>Pseudo-nitzschia</taxon>
    </lineage>
</organism>
<dbReference type="EMBL" id="CAACVS010000203">
    <property type="protein sequence ID" value="VEU39078.1"/>
    <property type="molecule type" value="Genomic_DNA"/>
</dbReference>
<evidence type="ECO:0000256" key="3">
    <source>
        <dbReference type="ARBA" id="ARBA00022989"/>
    </source>
</evidence>
<feature type="transmembrane region" description="Helical" evidence="5">
    <location>
        <begin position="420"/>
        <end position="442"/>
    </location>
</feature>
<accession>A0A448ZAQ7</accession>
<dbReference type="PROSITE" id="PS50850">
    <property type="entry name" value="MFS"/>
    <property type="match status" value="1"/>
</dbReference>